<feature type="transmembrane region" description="Helical" evidence="4">
    <location>
        <begin position="27"/>
        <end position="49"/>
    </location>
</feature>
<feature type="transmembrane region" description="Helical" evidence="4">
    <location>
        <begin position="127"/>
        <end position="145"/>
    </location>
</feature>
<dbReference type="RefSeq" id="WP_101235625.1">
    <property type="nucleotide sequence ID" value="NZ_PISJ01000003.1"/>
</dbReference>
<comment type="catalytic activity">
    <reaction evidence="3">
        <text>di-trans,octa-cis-undecaprenyl diphosphate + H2O = di-trans,octa-cis-undecaprenyl phosphate + phosphate + H(+)</text>
        <dbReference type="Rhea" id="RHEA:28094"/>
        <dbReference type="ChEBI" id="CHEBI:15377"/>
        <dbReference type="ChEBI" id="CHEBI:15378"/>
        <dbReference type="ChEBI" id="CHEBI:43474"/>
        <dbReference type="ChEBI" id="CHEBI:58405"/>
        <dbReference type="ChEBI" id="CHEBI:60392"/>
        <dbReference type="EC" id="3.6.1.27"/>
    </reaction>
</comment>
<dbReference type="PANTHER" id="PTHR14969:SF13">
    <property type="entry name" value="AT30094P"/>
    <property type="match status" value="1"/>
</dbReference>
<dbReference type="CDD" id="cd03385">
    <property type="entry name" value="PAP2_BcrC_like"/>
    <property type="match status" value="1"/>
</dbReference>
<dbReference type="InterPro" id="IPR036938">
    <property type="entry name" value="PAP2/HPO_sf"/>
</dbReference>
<reference evidence="6 7" key="1">
    <citation type="submission" date="2017-12" db="EMBL/GenBank/DDBJ databases">
        <title>Draft Genome sequences of multiple microbial strains isolated from spacecraft associated surfaces.</title>
        <authorList>
            <person name="Seuylemezian A."/>
            <person name="Vaishampayan P."/>
            <person name="Venkateswaran K."/>
        </authorList>
    </citation>
    <scope>NUCLEOTIDE SEQUENCE [LARGE SCALE GENOMIC DNA]</scope>
    <source>
        <strain evidence="6 7">2P01AA</strain>
    </source>
</reference>
<feature type="transmembrane region" description="Helical" evidence="4">
    <location>
        <begin position="151"/>
        <end position="169"/>
    </location>
</feature>
<feature type="transmembrane region" description="Helical" evidence="4">
    <location>
        <begin position="61"/>
        <end position="82"/>
    </location>
</feature>
<dbReference type="InterPro" id="IPR000326">
    <property type="entry name" value="PAP2/HPO"/>
</dbReference>
<evidence type="ECO:0000313" key="6">
    <source>
        <dbReference type="EMBL" id="PKF36221.1"/>
    </source>
</evidence>
<dbReference type="EC" id="3.6.1.27" evidence="1"/>
<evidence type="ECO:0000259" key="5">
    <source>
        <dbReference type="SMART" id="SM00014"/>
    </source>
</evidence>
<dbReference type="PANTHER" id="PTHR14969">
    <property type="entry name" value="SPHINGOSINE-1-PHOSPHATE PHOSPHOHYDROLASE"/>
    <property type="match status" value="1"/>
</dbReference>
<evidence type="ECO:0000256" key="2">
    <source>
        <dbReference type="ARBA" id="ARBA00032707"/>
    </source>
</evidence>
<evidence type="ECO:0000313" key="7">
    <source>
        <dbReference type="Proteomes" id="UP000233553"/>
    </source>
</evidence>
<dbReference type="EMBL" id="PISJ01000003">
    <property type="protein sequence ID" value="PKF36221.1"/>
    <property type="molecule type" value="Genomic_DNA"/>
</dbReference>
<protein>
    <recommendedName>
        <fullName evidence="1">undecaprenyl-diphosphate phosphatase</fullName>
        <ecNumber evidence="1">3.6.1.27</ecNumber>
    </recommendedName>
    <alternativeName>
        <fullName evidence="2">Undecaprenyl pyrophosphate phosphatase</fullName>
    </alternativeName>
</protein>
<dbReference type="SUPFAM" id="SSF48317">
    <property type="entry name" value="Acid phosphatase/Vanadium-dependent haloperoxidase"/>
    <property type="match status" value="1"/>
</dbReference>
<dbReference type="Proteomes" id="UP000233553">
    <property type="component" value="Unassembled WGS sequence"/>
</dbReference>
<keyword evidence="4" id="KW-0812">Transmembrane</keyword>
<evidence type="ECO:0000256" key="1">
    <source>
        <dbReference type="ARBA" id="ARBA00012374"/>
    </source>
</evidence>
<dbReference type="SMART" id="SM00014">
    <property type="entry name" value="acidPPc"/>
    <property type="match status" value="1"/>
</dbReference>
<dbReference type="AlphaFoldDB" id="A0A2N0WJ95"/>
<dbReference type="Pfam" id="PF01569">
    <property type="entry name" value="PAP2"/>
    <property type="match status" value="1"/>
</dbReference>
<name>A0A2N0WJ95_9GAMM</name>
<proteinExistence type="predicted"/>
<feature type="transmembrane region" description="Helical" evidence="4">
    <location>
        <begin position="102"/>
        <end position="120"/>
    </location>
</feature>
<dbReference type="GO" id="GO:0005886">
    <property type="term" value="C:plasma membrane"/>
    <property type="evidence" value="ECO:0007669"/>
    <property type="project" value="InterPro"/>
</dbReference>
<dbReference type="GO" id="GO:0050380">
    <property type="term" value="F:undecaprenyl-diphosphatase activity"/>
    <property type="evidence" value="ECO:0007669"/>
    <property type="project" value="UniProtKB-EC"/>
</dbReference>
<feature type="domain" description="Phosphatidic acid phosphatase type 2/haloperoxidase" evidence="5">
    <location>
        <begin position="58"/>
        <end position="166"/>
    </location>
</feature>
<sequence length="186" mass="20902">MIFKELNISLFNSVNSFAKENPVIDQLAIFLAEDLNTVFISFLVFLLVTQWKIYNLTFAKALVIVLFSLLLSDIIEFFYHHPRPFQLDLGHKLIGHGSSSSFPSQHTLTIVIIAFSYLLAGFKKIGIIGLIFSAIVGLARVFVGVHFPFDVIGSFVIGFILVVSVNYALKELAIRIRKLKAIRIVE</sequence>
<dbReference type="InterPro" id="IPR033879">
    <property type="entry name" value="UPP_Pase"/>
</dbReference>
<evidence type="ECO:0000256" key="3">
    <source>
        <dbReference type="ARBA" id="ARBA00047594"/>
    </source>
</evidence>
<keyword evidence="4" id="KW-1133">Transmembrane helix</keyword>
<gene>
    <name evidence="6" type="ORF">CW311_03390</name>
</gene>
<dbReference type="Gene3D" id="1.20.144.10">
    <property type="entry name" value="Phosphatidic acid phosphatase type 2/haloperoxidase"/>
    <property type="match status" value="1"/>
</dbReference>
<accession>A0A2N0WJ95</accession>
<comment type="caution">
    <text evidence="6">The sequence shown here is derived from an EMBL/GenBank/DDBJ whole genome shotgun (WGS) entry which is preliminary data.</text>
</comment>
<keyword evidence="4" id="KW-0472">Membrane</keyword>
<organism evidence="6 7">
    <name type="scientific">Acinetobacter proteolyticus</name>
    <dbReference type="NCBI Taxonomy" id="1776741"/>
    <lineage>
        <taxon>Bacteria</taxon>
        <taxon>Pseudomonadati</taxon>
        <taxon>Pseudomonadota</taxon>
        <taxon>Gammaproteobacteria</taxon>
        <taxon>Moraxellales</taxon>
        <taxon>Moraxellaceae</taxon>
        <taxon>Acinetobacter</taxon>
    </lineage>
</organism>
<evidence type="ECO:0000256" key="4">
    <source>
        <dbReference type="SAM" id="Phobius"/>
    </source>
</evidence>